<proteinExistence type="inferred from homology"/>
<dbReference type="InterPro" id="IPR027408">
    <property type="entry name" value="PNPase/RNase_PH_dom_sf"/>
</dbReference>
<name>A0A0Q3LWM8_AMAAE</name>
<dbReference type="PANTHER" id="PTHR11953">
    <property type="entry name" value="EXOSOME COMPLEX COMPONENT"/>
    <property type="match status" value="1"/>
</dbReference>
<comment type="subcellular location">
    <subcellularLocation>
        <location evidence="2">Cytoplasm</location>
    </subcellularLocation>
    <subcellularLocation>
        <location evidence="1">Nucleus</location>
    </subcellularLocation>
</comment>
<dbReference type="GO" id="GO:0000176">
    <property type="term" value="C:nuclear exosome (RNase complex)"/>
    <property type="evidence" value="ECO:0007669"/>
    <property type="project" value="TreeGrafter"/>
</dbReference>
<dbReference type="GO" id="GO:0006364">
    <property type="term" value="P:rRNA processing"/>
    <property type="evidence" value="ECO:0007669"/>
    <property type="project" value="UniProtKB-KW"/>
</dbReference>
<comment type="similarity">
    <text evidence="3">Belongs to the RNase PH family.</text>
</comment>
<keyword evidence="8" id="KW-0539">Nucleus</keyword>
<organism evidence="10 11">
    <name type="scientific">Amazona aestiva</name>
    <name type="common">Blue-fronted Amazon parrot</name>
    <dbReference type="NCBI Taxonomy" id="12930"/>
    <lineage>
        <taxon>Eukaryota</taxon>
        <taxon>Metazoa</taxon>
        <taxon>Chordata</taxon>
        <taxon>Craniata</taxon>
        <taxon>Vertebrata</taxon>
        <taxon>Euteleostomi</taxon>
        <taxon>Archelosauria</taxon>
        <taxon>Archosauria</taxon>
        <taxon>Dinosauria</taxon>
        <taxon>Saurischia</taxon>
        <taxon>Theropoda</taxon>
        <taxon>Coelurosauria</taxon>
        <taxon>Aves</taxon>
        <taxon>Neognathae</taxon>
        <taxon>Neoaves</taxon>
        <taxon>Telluraves</taxon>
        <taxon>Australaves</taxon>
        <taxon>Psittaciformes</taxon>
        <taxon>Psittacidae</taxon>
        <taxon>Amazona</taxon>
    </lineage>
</organism>
<keyword evidence="5" id="KW-0698">rRNA processing</keyword>
<dbReference type="Gene3D" id="3.30.230.70">
    <property type="entry name" value="GHMP Kinase, N-terminal domain"/>
    <property type="match status" value="1"/>
</dbReference>
<keyword evidence="4" id="KW-0963">Cytoplasm</keyword>
<evidence type="ECO:0000256" key="7">
    <source>
        <dbReference type="ARBA" id="ARBA00022884"/>
    </source>
</evidence>
<keyword evidence="7" id="KW-0694">RNA-binding</keyword>
<feature type="domain" description="Exoribonuclease phosphorolytic" evidence="9">
    <location>
        <begin position="48"/>
        <end position="185"/>
    </location>
</feature>
<dbReference type="OrthoDB" id="2504340at2759"/>
<dbReference type="AlphaFoldDB" id="A0A0Q3LWM8"/>
<dbReference type="STRING" id="12930.A0A0Q3LWM8"/>
<dbReference type="InterPro" id="IPR036345">
    <property type="entry name" value="ExoRNase_PH_dom2_sf"/>
</dbReference>
<evidence type="ECO:0000259" key="9">
    <source>
        <dbReference type="Pfam" id="PF01138"/>
    </source>
</evidence>
<comment type="caution">
    <text evidence="10">The sequence shown here is derived from an EMBL/GenBank/DDBJ whole genome shotgun (WGS) entry which is preliminary data.</text>
</comment>
<evidence type="ECO:0000313" key="11">
    <source>
        <dbReference type="Proteomes" id="UP000051836"/>
    </source>
</evidence>
<keyword evidence="11" id="KW-1185">Reference proteome</keyword>
<evidence type="ECO:0000256" key="4">
    <source>
        <dbReference type="ARBA" id="ARBA00022490"/>
    </source>
</evidence>
<dbReference type="InterPro" id="IPR050080">
    <property type="entry name" value="RNase_PH"/>
</dbReference>
<sequence>MPVDHRRLCGPEESHAPALWAAVCGAAVAAEDGEEEGGDESPRDPWALRPLFARAAVLSQADGSAYVELSGGTKVLCAAWGPREAPEPPTAAAAAAALRMGRLQCDFRRAPFASRGARRRPGSTAERDAERDLAAALRTALEPTLQLERYPRTRLLVSVLLLQDEGSVLAAAISAGALALADSGVQMYDLAVGCALCRGPDPSAAWVLQPGEAEERRAAVRLTVALLPALNQVSAVQGAGSGSTPEDWAEALCFGLDACYRLYPVLRQSLLQATCRRRRRRRGRATAASTA</sequence>
<evidence type="ECO:0000256" key="8">
    <source>
        <dbReference type="ARBA" id="ARBA00023242"/>
    </source>
</evidence>
<dbReference type="PANTHER" id="PTHR11953:SF2">
    <property type="entry name" value="EXOSOME COMPLEX COMPONENT MTR3"/>
    <property type="match status" value="1"/>
</dbReference>
<dbReference type="InterPro" id="IPR020568">
    <property type="entry name" value="Ribosomal_Su5_D2-typ_SF"/>
</dbReference>
<evidence type="ECO:0000313" key="10">
    <source>
        <dbReference type="EMBL" id="KQK74855.1"/>
    </source>
</evidence>
<dbReference type="GO" id="GO:0071051">
    <property type="term" value="P:poly(A)-dependent snoRNA 3'-end processing"/>
    <property type="evidence" value="ECO:0007669"/>
    <property type="project" value="TreeGrafter"/>
</dbReference>
<dbReference type="GO" id="GO:0000177">
    <property type="term" value="C:cytoplasmic exosome (RNase complex)"/>
    <property type="evidence" value="ECO:0007669"/>
    <property type="project" value="TreeGrafter"/>
</dbReference>
<dbReference type="Pfam" id="PF01138">
    <property type="entry name" value="RNase_PH"/>
    <property type="match status" value="1"/>
</dbReference>
<evidence type="ECO:0000256" key="5">
    <source>
        <dbReference type="ARBA" id="ARBA00022552"/>
    </source>
</evidence>
<accession>A0A0Q3LWM8</accession>
<dbReference type="EMBL" id="LMAW01002996">
    <property type="protein sequence ID" value="KQK74855.1"/>
    <property type="molecule type" value="Genomic_DNA"/>
</dbReference>
<dbReference type="SUPFAM" id="SSF54211">
    <property type="entry name" value="Ribosomal protein S5 domain 2-like"/>
    <property type="match status" value="1"/>
</dbReference>
<evidence type="ECO:0000256" key="2">
    <source>
        <dbReference type="ARBA" id="ARBA00004496"/>
    </source>
</evidence>
<protein>
    <submittedName>
        <fullName evidence="10">Exosome complex component MTR3</fullName>
    </submittedName>
</protein>
<dbReference type="GO" id="GO:0016075">
    <property type="term" value="P:rRNA catabolic process"/>
    <property type="evidence" value="ECO:0007669"/>
    <property type="project" value="TreeGrafter"/>
</dbReference>
<reference evidence="10 11" key="1">
    <citation type="submission" date="2015-10" db="EMBL/GenBank/DDBJ databases">
        <authorList>
            <person name="Gilbert D.G."/>
        </authorList>
    </citation>
    <scope>NUCLEOTIDE SEQUENCE [LARGE SCALE GENOMIC DNA]</scope>
    <source>
        <strain evidence="10">FVVF132</strain>
    </source>
</reference>
<dbReference type="SUPFAM" id="SSF55666">
    <property type="entry name" value="Ribonuclease PH domain 2-like"/>
    <property type="match status" value="1"/>
</dbReference>
<dbReference type="GO" id="GO:0005730">
    <property type="term" value="C:nucleolus"/>
    <property type="evidence" value="ECO:0007669"/>
    <property type="project" value="TreeGrafter"/>
</dbReference>
<dbReference type="GO" id="GO:0034475">
    <property type="term" value="P:U4 snRNA 3'-end processing"/>
    <property type="evidence" value="ECO:0007669"/>
    <property type="project" value="TreeGrafter"/>
</dbReference>
<evidence type="ECO:0000256" key="6">
    <source>
        <dbReference type="ARBA" id="ARBA00022835"/>
    </source>
</evidence>
<dbReference type="Proteomes" id="UP000051836">
    <property type="component" value="Unassembled WGS sequence"/>
</dbReference>
<dbReference type="GO" id="GO:0003723">
    <property type="term" value="F:RNA binding"/>
    <property type="evidence" value="ECO:0007669"/>
    <property type="project" value="UniProtKB-KW"/>
</dbReference>
<dbReference type="InterPro" id="IPR001247">
    <property type="entry name" value="ExoRNase_PH_dom1"/>
</dbReference>
<evidence type="ECO:0000256" key="1">
    <source>
        <dbReference type="ARBA" id="ARBA00004123"/>
    </source>
</evidence>
<dbReference type="GO" id="GO:0071028">
    <property type="term" value="P:nuclear mRNA surveillance"/>
    <property type="evidence" value="ECO:0007669"/>
    <property type="project" value="TreeGrafter"/>
</dbReference>
<gene>
    <name evidence="10" type="ORF">AAES_152126</name>
</gene>
<evidence type="ECO:0000256" key="3">
    <source>
        <dbReference type="ARBA" id="ARBA00006678"/>
    </source>
</evidence>
<keyword evidence="6" id="KW-0271">Exosome</keyword>